<reference evidence="2" key="1">
    <citation type="journal article" date="2021" name="bioRxiv">
        <title>Whole Genome Assembly and Annotation of Northern Wild Rice, Zizania palustris L., Supports a Whole Genome Duplication in the Zizania Genus.</title>
        <authorList>
            <person name="Haas M."/>
            <person name="Kono T."/>
            <person name="Macchietto M."/>
            <person name="Millas R."/>
            <person name="McGilp L."/>
            <person name="Shao M."/>
            <person name="Duquette J."/>
            <person name="Hirsch C.N."/>
            <person name="Kimball J."/>
        </authorList>
    </citation>
    <scope>NUCLEOTIDE SEQUENCE</scope>
    <source>
        <tissue evidence="2">Fresh leaf tissue</tissue>
    </source>
</reference>
<feature type="region of interest" description="Disordered" evidence="1">
    <location>
        <begin position="1"/>
        <end position="40"/>
    </location>
</feature>
<feature type="region of interest" description="Disordered" evidence="1">
    <location>
        <begin position="76"/>
        <end position="108"/>
    </location>
</feature>
<name>A0A8J5WY82_ZIZPA</name>
<organism evidence="2 3">
    <name type="scientific">Zizania palustris</name>
    <name type="common">Northern wild rice</name>
    <dbReference type="NCBI Taxonomy" id="103762"/>
    <lineage>
        <taxon>Eukaryota</taxon>
        <taxon>Viridiplantae</taxon>
        <taxon>Streptophyta</taxon>
        <taxon>Embryophyta</taxon>
        <taxon>Tracheophyta</taxon>
        <taxon>Spermatophyta</taxon>
        <taxon>Magnoliopsida</taxon>
        <taxon>Liliopsida</taxon>
        <taxon>Poales</taxon>
        <taxon>Poaceae</taxon>
        <taxon>BOP clade</taxon>
        <taxon>Oryzoideae</taxon>
        <taxon>Oryzeae</taxon>
        <taxon>Zizaniinae</taxon>
        <taxon>Zizania</taxon>
    </lineage>
</organism>
<keyword evidence="3" id="KW-1185">Reference proteome</keyword>
<proteinExistence type="predicted"/>
<comment type="caution">
    <text evidence="2">The sequence shown here is derived from an EMBL/GenBank/DDBJ whole genome shotgun (WGS) entry which is preliminary data.</text>
</comment>
<reference evidence="2" key="2">
    <citation type="submission" date="2021-02" db="EMBL/GenBank/DDBJ databases">
        <authorList>
            <person name="Kimball J.A."/>
            <person name="Haas M.W."/>
            <person name="Macchietto M."/>
            <person name="Kono T."/>
            <person name="Duquette J."/>
            <person name="Shao M."/>
        </authorList>
    </citation>
    <scope>NUCLEOTIDE SEQUENCE</scope>
    <source>
        <tissue evidence="2">Fresh leaf tissue</tissue>
    </source>
</reference>
<evidence type="ECO:0000313" key="3">
    <source>
        <dbReference type="Proteomes" id="UP000729402"/>
    </source>
</evidence>
<protein>
    <submittedName>
        <fullName evidence="2">Uncharacterized protein</fullName>
    </submittedName>
</protein>
<evidence type="ECO:0000256" key="1">
    <source>
        <dbReference type="SAM" id="MobiDB-lite"/>
    </source>
</evidence>
<evidence type="ECO:0000313" key="2">
    <source>
        <dbReference type="EMBL" id="KAG8095703.1"/>
    </source>
</evidence>
<dbReference type="Proteomes" id="UP000729402">
    <property type="component" value="Unassembled WGS sequence"/>
</dbReference>
<accession>A0A8J5WY82</accession>
<dbReference type="AlphaFoldDB" id="A0A8J5WY82"/>
<sequence length="157" mass="15785">MSAGGIGRWTATTGGGWIGDGGPRRQPRVGGGRKGAAMTGRGAAAGDVVWWPAGRWPGGGATAGCASREGARRRAARAGGPLAGRGRGGGRCGPVAGGAPAGRGRGGGRRGLAAGGALAGRGRWLGWRPVVLAGGERRQDAAREVYGRAYRKFFRRL</sequence>
<feature type="compositionally biased region" description="Gly residues" evidence="1">
    <location>
        <begin position="81"/>
        <end position="108"/>
    </location>
</feature>
<gene>
    <name evidence="2" type="ORF">GUJ93_ZPchr0013g34541</name>
</gene>
<dbReference type="EMBL" id="JAAALK010000079">
    <property type="protein sequence ID" value="KAG8095703.1"/>
    <property type="molecule type" value="Genomic_DNA"/>
</dbReference>
<feature type="compositionally biased region" description="Gly residues" evidence="1">
    <location>
        <begin position="1"/>
        <end position="21"/>
    </location>
</feature>